<organism evidence="1 2">
    <name type="scientific">Psychroflexus salinarum</name>
    <dbReference type="NCBI Taxonomy" id="546024"/>
    <lineage>
        <taxon>Bacteria</taxon>
        <taxon>Pseudomonadati</taxon>
        <taxon>Bacteroidota</taxon>
        <taxon>Flavobacteriia</taxon>
        <taxon>Flavobacteriales</taxon>
        <taxon>Flavobacteriaceae</taxon>
        <taxon>Psychroflexus</taxon>
    </lineage>
</organism>
<dbReference type="RefSeq" id="WP_379657855.1">
    <property type="nucleotide sequence ID" value="NZ_JBHTIV010000009.1"/>
</dbReference>
<protein>
    <submittedName>
        <fullName evidence="1">RteC domain-containing protein</fullName>
    </submittedName>
</protein>
<evidence type="ECO:0000313" key="1">
    <source>
        <dbReference type="EMBL" id="MFD0932531.1"/>
    </source>
</evidence>
<dbReference type="EMBL" id="JBHTIV010000009">
    <property type="protein sequence ID" value="MFD0932531.1"/>
    <property type="molecule type" value="Genomic_DNA"/>
</dbReference>
<gene>
    <name evidence="1" type="ORF">ACFQ0R_07980</name>
</gene>
<dbReference type="Pfam" id="PF09357">
    <property type="entry name" value="RteC"/>
    <property type="match status" value="1"/>
</dbReference>
<proteinExistence type="predicted"/>
<evidence type="ECO:0000313" key="2">
    <source>
        <dbReference type="Proteomes" id="UP001597049"/>
    </source>
</evidence>
<comment type="caution">
    <text evidence="1">The sequence shown here is derived from an EMBL/GenBank/DDBJ whole genome shotgun (WGS) entry which is preliminary data.</text>
</comment>
<accession>A0ABW3GUP7</accession>
<name>A0ABW3GUP7_9FLAO</name>
<dbReference type="Proteomes" id="UP001597049">
    <property type="component" value="Unassembled WGS sequence"/>
</dbReference>
<reference evidence="2" key="1">
    <citation type="journal article" date="2019" name="Int. J. Syst. Evol. Microbiol.">
        <title>The Global Catalogue of Microorganisms (GCM) 10K type strain sequencing project: providing services to taxonomists for standard genome sequencing and annotation.</title>
        <authorList>
            <consortium name="The Broad Institute Genomics Platform"/>
            <consortium name="The Broad Institute Genome Sequencing Center for Infectious Disease"/>
            <person name="Wu L."/>
            <person name="Ma J."/>
        </authorList>
    </citation>
    <scope>NUCLEOTIDE SEQUENCE [LARGE SCALE GENOMIC DNA]</scope>
    <source>
        <strain evidence="2">CCUG 56752</strain>
    </source>
</reference>
<sequence length="281" mass="32919">MLVNEILNTYKEELKKLEGKSLSECSNVEAGIQLSRMYLQKLREAVRNQDFKTKEQEIYFFKVQKPFVYSRLKFYAKVYNYLLLKPAGSMKSQRQFIDDEIKKLQDNFKKNIDFVKYYREKETILDQYYFLRGKDNLSIVSDTSHFYTDAEFSTSHDNAIAKIMAYDLLVNFFNQELVALGFANKLEDKPKHICSDTSLKWTASKTDLIELIYALQASGAIKDGRAGIKQMAAVCEQIFDIDLGNYYKTYVEIRARKYNRTGFMTLLKSSLEQRMNKDDEC</sequence>
<keyword evidence="2" id="KW-1185">Reference proteome</keyword>
<dbReference type="InterPro" id="IPR018534">
    <property type="entry name" value="Tet_reg_excision_RteC"/>
</dbReference>